<evidence type="ECO:0000313" key="2">
    <source>
        <dbReference type="EMBL" id="GIO44899.1"/>
    </source>
</evidence>
<dbReference type="AlphaFoldDB" id="A0A919Y5V0"/>
<dbReference type="InterPro" id="IPR050789">
    <property type="entry name" value="Diverse_Enzym_Activities"/>
</dbReference>
<dbReference type="InterPro" id="IPR012338">
    <property type="entry name" value="Beta-lactam/transpept-like"/>
</dbReference>
<evidence type="ECO:0000313" key="3">
    <source>
        <dbReference type="Proteomes" id="UP000678895"/>
    </source>
</evidence>
<dbReference type="Gene3D" id="3.40.710.10">
    <property type="entry name" value="DD-peptidase/beta-lactamase superfamily"/>
    <property type="match status" value="1"/>
</dbReference>
<dbReference type="PANTHER" id="PTHR43283">
    <property type="entry name" value="BETA-LACTAMASE-RELATED"/>
    <property type="match status" value="1"/>
</dbReference>
<proteinExistence type="predicted"/>
<dbReference type="EMBL" id="BORS01000024">
    <property type="protein sequence ID" value="GIO44899.1"/>
    <property type="molecule type" value="Genomic_DNA"/>
</dbReference>
<dbReference type="PANTHER" id="PTHR43283:SF7">
    <property type="entry name" value="BETA-LACTAMASE-RELATED DOMAIN-CONTAINING PROTEIN"/>
    <property type="match status" value="1"/>
</dbReference>
<feature type="domain" description="Beta-lactamase-related" evidence="1">
    <location>
        <begin position="40"/>
        <end position="301"/>
    </location>
</feature>
<accession>A0A919Y5V0</accession>
<protein>
    <recommendedName>
        <fullName evidence="1">Beta-lactamase-related domain-containing protein</fullName>
    </recommendedName>
</protein>
<dbReference type="SUPFAM" id="SSF56601">
    <property type="entry name" value="beta-lactamase/transpeptidase-like"/>
    <property type="match status" value="1"/>
</dbReference>
<dbReference type="RefSeq" id="WP_301630738.1">
    <property type="nucleotide sequence ID" value="NZ_BORS01000024.1"/>
</dbReference>
<name>A0A919Y5V0_9BACL</name>
<dbReference type="Pfam" id="PF00144">
    <property type="entry name" value="Beta-lactamase"/>
    <property type="match status" value="1"/>
</dbReference>
<gene>
    <name evidence="2" type="ORF">J41TS4_46570</name>
</gene>
<comment type="caution">
    <text evidence="2">The sequence shown here is derived from an EMBL/GenBank/DDBJ whole genome shotgun (WGS) entry which is preliminary data.</text>
</comment>
<sequence length="483" mass="53853">MSNQVLNPLPRKSPEELGVSPLKVSDFLKEMKSRSIELHSFMLLRHGCVAAEGWWAPYEPQLPHMLFSLSKSFTSTAIGIAVQEGKLSVEDPVISFFPDDLPEEVSPNLAAMRIKHLLMMGTGHAADTTDELHSSADGNWVRAFLKLPVEHEPGTFFMYNTGATYMLSAILQKAAGETLLHYLEPRLFKPLGIMNPTWESCPRGINTGGYGLKITTEDIARFGQLYLQKGMWQGERLLSPAWIEEATSKQIENGAGGDSDWAHGYGYQFWRCQHGVYRGDGAFGQFCIVLEDLDAVIAITAGTNDLQGVLNGVWSHLLGAFGIVGEPEPVAAEATSEELRHQLEDLRLDPPRKAPKPELNTGHGTPCYRLEENEFGIKQLQITFGDHVAVLDITNEQGEHRIELGEQEWKPGNTSLFGVHERIAASFIRESPEKLVLTLRRIETPFFITIDIRSLEREVELQLKINVSFDNRVPEPIKGTIIA</sequence>
<evidence type="ECO:0000259" key="1">
    <source>
        <dbReference type="Pfam" id="PF00144"/>
    </source>
</evidence>
<dbReference type="InterPro" id="IPR001466">
    <property type="entry name" value="Beta-lactam-related"/>
</dbReference>
<organism evidence="2 3">
    <name type="scientific">Paenibacillus apis</name>
    <dbReference type="NCBI Taxonomy" id="1792174"/>
    <lineage>
        <taxon>Bacteria</taxon>
        <taxon>Bacillati</taxon>
        <taxon>Bacillota</taxon>
        <taxon>Bacilli</taxon>
        <taxon>Bacillales</taxon>
        <taxon>Paenibacillaceae</taxon>
        <taxon>Paenibacillus</taxon>
    </lineage>
</organism>
<dbReference type="Proteomes" id="UP000678895">
    <property type="component" value="Unassembled WGS sequence"/>
</dbReference>
<reference evidence="2" key="1">
    <citation type="submission" date="2021-03" db="EMBL/GenBank/DDBJ databases">
        <title>Antimicrobial resistance genes in bacteria isolated from Japanese honey, and their potential for conferring macrolide and lincosamide resistance in the American foulbrood pathogen Paenibacillus larvae.</title>
        <authorList>
            <person name="Okamoto M."/>
            <person name="Kumagai M."/>
            <person name="Kanamori H."/>
            <person name="Takamatsu D."/>
        </authorList>
    </citation>
    <scope>NUCLEOTIDE SEQUENCE</scope>
    <source>
        <strain evidence="2">J41TS4</strain>
    </source>
</reference>
<keyword evidence="3" id="KW-1185">Reference proteome</keyword>